<comment type="caution">
    <text evidence="8">The sequence shown here is derived from an EMBL/GenBank/DDBJ whole genome shotgun (WGS) entry which is preliminary data.</text>
</comment>
<protein>
    <submittedName>
        <fullName evidence="8">MFS transporter</fullName>
    </submittedName>
</protein>
<dbReference type="GO" id="GO:0005886">
    <property type="term" value="C:plasma membrane"/>
    <property type="evidence" value="ECO:0007669"/>
    <property type="project" value="UniProtKB-SubCell"/>
</dbReference>
<dbReference type="InterPro" id="IPR020846">
    <property type="entry name" value="MFS_dom"/>
</dbReference>
<proteinExistence type="predicted"/>
<keyword evidence="4 6" id="KW-1133">Transmembrane helix</keyword>
<evidence type="ECO:0000256" key="6">
    <source>
        <dbReference type="SAM" id="Phobius"/>
    </source>
</evidence>
<evidence type="ECO:0000313" key="9">
    <source>
        <dbReference type="Proteomes" id="UP000526734"/>
    </source>
</evidence>
<feature type="transmembrane region" description="Helical" evidence="6">
    <location>
        <begin position="78"/>
        <end position="99"/>
    </location>
</feature>
<evidence type="ECO:0000256" key="3">
    <source>
        <dbReference type="ARBA" id="ARBA00022692"/>
    </source>
</evidence>
<comment type="subcellular location">
    <subcellularLocation>
        <location evidence="1">Cell membrane</location>
        <topology evidence="1">Multi-pass membrane protein</topology>
    </subcellularLocation>
</comment>
<feature type="transmembrane region" description="Helical" evidence="6">
    <location>
        <begin position="309"/>
        <end position="330"/>
    </location>
</feature>
<accession>A0A7W3W1U6</accession>
<dbReference type="PANTHER" id="PTHR23513:SF6">
    <property type="entry name" value="MAJOR FACILITATOR SUPERFAMILY ASSOCIATED DOMAIN-CONTAINING PROTEIN"/>
    <property type="match status" value="1"/>
</dbReference>
<evidence type="ECO:0000256" key="2">
    <source>
        <dbReference type="ARBA" id="ARBA00022475"/>
    </source>
</evidence>
<dbReference type="EMBL" id="JACGZW010000010">
    <property type="protein sequence ID" value="MBB1157263.1"/>
    <property type="molecule type" value="Genomic_DNA"/>
</dbReference>
<feature type="transmembrane region" description="Helical" evidence="6">
    <location>
        <begin position="281"/>
        <end position="303"/>
    </location>
</feature>
<dbReference type="InterPro" id="IPR011701">
    <property type="entry name" value="MFS"/>
</dbReference>
<keyword evidence="9" id="KW-1185">Reference proteome</keyword>
<dbReference type="GO" id="GO:0022857">
    <property type="term" value="F:transmembrane transporter activity"/>
    <property type="evidence" value="ECO:0007669"/>
    <property type="project" value="InterPro"/>
</dbReference>
<feature type="transmembrane region" description="Helical" evidence="6">
    <location>
        <begin position="223"/>
        <end position="244"/>
    </location>
</feature>
<dbReference type="PROSITE" id="PS50850">
    <property type="entry name" value="MFS"/>
    <property type="match status" value="1"/>
</dbReference>
<evidence type="ECO:0000259" key="7">
    <source>
        <dbReference type="PROSITE" id="PS50850"/>
    </source>
</evidence>
<keyword evidence="5 6" id="KW-0472">Membrane</keyword>
<dbReference type="InterPro" id="IPR036259">
    <property type="entry name" value="MFS_trans_sf"/>
</dbReference>
<dbReference type="Proteomes" id="UP000526734">
    <property type="component" value="Unassembled WGS sequence"/>
</dbReference>
<reference evidence="8 9" key="1">
    <citation type="submission" date="2020-08" db="EMBL/GenBank/DDBJ databases">
        <title>Amycolatopsis sp. nov. DR6-1 isolated from Dendrobium heterocarpum.</title>
        <authorList>
            <person name="Tedsree N."/>
            <person name="Kuncharoen N."/>
            <person name="Likhitwitayawuid K."/>
            <person name="Tanasupawat S."/>
        </authorList>
    </citation>
    <scope>NUCLEOTIDE SEQUENCE [LARGE SCALE GENOMIC DNA]</scope>
    <source>
        <strain evidence="8 9">DR6-1</strain>
    </source>
</reference>
<feature type="transmembrane region" description="Helical" evidence="6">
    <location>
        <begin position="375"/>
        <end position="394"/>
    </location>
</feature>
<dbReference type="PANTHER" id="PTHR23513">
    <property type="entry name" value="INTEGRAL MEMBRANE EFFLUX PROTEIN-RELATED"/>
    <property type="match status" value="1"/>
</dbReference>
<evidence type="ECO:0000256" key="1">
    <source>
        <dbReference type="ARBA" id="ARBA00004651"/>
    </source>
</evidence>
<sequence>MTKSKMPPAFSRLWTAATVSSLGDGAYAAALPLLAVLLDSDPLVVSLVTVAVLAPYPVAGLFAGALVDRWDRRRTMWVADLARAVLLVATVAAGAVGWLSIPVLLVVAFLLGTGTLFFDTAAQAYLPDLLARDQTLLRRANGYLRGASTAAGQFTGPPIGSFLFTVGRTLPFAVNALTYAASAVLIRTLPPAPVPERAPGRSVWADSKEGFAYVVKDRLLLGLALRPAVGNLAFGAFGAVLVVFAKDALGLHSAGYGFLLAAEAAGGLAGAMVLAGPLEKWLGTGTALTVTAVIEGGAVLAFGLARDPWLAGAMFALCGCAMAVTMVLGGSLRQVVVPARLMGRVAAASRLVSASAAPAGAALGGWLAATAGVRVPYVAAAGVLVSMTLVTMSMTSNKRIEEALARAKATPATATR</sequence>
<dbReference type="CDD" id="cd06173">
    <property type="entry name" value="MFS_MefA_like"/>
    <property type="match status" value="1"/>
</dbReference>
<dbReference type="RefSeq" id="WP_182894127.1">
    <property type="nucleotide sequence ID" value="NZ_JACGZW010000010.1"/>
</dbReference>
<evidence type="ECO:0000256" key="4">
    <source>
        <dbReference type="ARBA" id="ARBA00022989"/>
    </source>
</evidence>
<keyword evidence="2" id="KW-1003">Cell membrane</keyword>
<organism evidence="8 9">
    <name type="scientific">Amycolatopsis dendrobii</name>
    <dbReference type="NCBI Taxonomy" id="2760662"/>
    <lineage>
        <taxon>Bacteria</taxon>
        <taxon>Bacillati</taxon>
        <taxon>Actinomycetota</taxon>
        <taxon>Actinomycetes</taxon>
        <taxon>Pseudonocardiales</taxon>
        <taxon>Pseudonocardiaceae</taxon>
        <taxon>Amycolatopsis</taxon>
    </lineage>
</organism>
<name>A0A7W3W1U6_9PSEU</name>
<feature type="transmembrane region" description="Helical" evidence="6">
    <location>
        <begin position="44"/>
        <end position="66"/>
    </location>
</feature>
<feature type="transmembrane region" description="Helical" evidence="6">
    <location>
        <begin position="256"/>
        <end position="274"/>
    </location>
</feature>
<evidence type="ECO:0000313" key="8">
    <source>
        <dbReference type="EMBL" id="MBB1157263.1"/>
    </source>
</evidence>
<gene>
    <name evidence="8" type="ORF">H4281_29315</name>
</gene>
<dbReference type="SUPFAM" id="SSF103473">
    <property type="entry name" value="MFS general substrate transporter"/>
    <property type="match status" value="1"/>
</dbReference>
<dbReference type="Pfam" id="PF07690">
    <property type="entry name" value="MFS_1"/>
    <property type="match status" value="1"/>
</dbReference>
<dbReference type="AlphaFoldDB" id="A0A7W3W1U6"/>
<feature type="transmembrane region" description="Helical" evidence="6">
    <location>
        <begin position="351"/>
        <end position="369"/>
    </location>
</feature>
<evidence type="ECO:0000256" key="5">
    <source>
        <dbReference type="ARBA" id="ARBA00023136"/>
    </source>
</evidence>
<dbReference type="Gene3D" id="1.20.1250.20">
    <property type="entry name" value="MFS general substrate transporter like domains"/>
    <property type="match status" value="1"/>
</dbReference>
<feature type="domain" description="Major facilitator superfamily (MFS) profile" evidence="7">
    <location>
        <begin position="9"/>
        <end position="399"/>
    </location>
</feature>
<keyword evidence="3 6" id="KW-0812">Transmembrane</keyword>